<dbReference type="GO" id="GO:0031146">
    <property type="term" value="P:SCF-dependent proteasomal ubiquitin-dependent protein catabolic process"/>
    <property type="evidence" value="ECO:0007669"/>
    <property type="project" value="TreeGrafter"/>
</dbReference>
<dbReference type="EMBL" id="PUHZ01000016">
    <property type="protein sequence ID" value="PQO44987.1"/>
    <property type="molecule type" value="Genomic_DNA"/>
</dbReference>
<comment type="caution">
    <text evidence="2">The sequence shown here is derived from an EMBL/GenBank/DDBJ whole genome shotgun (WGS) entry which is preliminary data.</text>
</comment>
<evidence type="ECO:0008006" key="4">
    <source>
        <dbReference type="Google" id="ProtNLM"/>
    </source>
</evidence>
<feature type="chain" id="PRO_5015678052" description="Leucine Rich repeats (2 copies)" evidence="1">
    <location>
        <begin position="26"/>
        <end position="412"/>
    </location>
</feature>
<dbReference type="RefSeq" id="WP_105336387.1">
    <property type="nucleotide sequence ID" value="NZ_PUHZ01000016.1"/>
</dbReference>
<feature type="signal peptide" evidence="1">
    <location>
        <begin position="1"/>
        <end position="25"/>
    </location>
</feature>
<keyword evidence="1" id="KW-0732">Signal</keyword>
<dbReference type="PANTHER" id="PTHR13318">
    <property type="entry name" value="PARTNER OF PAIRED, ISOFORM B-RELATED"/>
    <property type="match status" value="1"/>
</dbReference>
<evidence type="ECO:0000313" key="2">
    <source>
        <dbReference type="EMBL" id="PQO44987.1"/>
    </source>
</evidence>
<dbReference type="InterPro" id="IPR032675">
    <property type="entry name" value="LRR_dom_sf"/>
</dbReference>
<dbReference type="Gene3D" id="3.80.10.10">
    <property type="entry name" value="Ribonuclease Inhibitor"/>
    <property type="match status" value="1"/>
</dbReference>
<gene>
    <name evidence="2" type="ORF">C5Y93_15750</name>
</gene>
<dbReference type="OrthoDB" id="285679at2"/>
<protein>
    <recommendedName>
        <fullName evidence="4">Leucine Rich repeats (2 copies)</fullName>
    </recommendedName>
</protein>
<dbReference type="SMART" id="SM00368">
    <property type="entry name" value="LRR_RI"/>
    <property type="match status" value="3"/>
</dbReference>
<name>A0A2S8GKL7_9BACT</name>
<dbReference type="Proteomes" id="UP000237819">
    <property type="component" value="Unassembled WGS sequence"/>
</dbReference>
<dbReference type="Pfam" id="PF13855">
    <property type="entry name" value="LRR_8"/>
    <property type="match status" value="1"/>
</dbReference>
<evidence type="ECO:0000313" key="3">
    <source>
        <dbReference type="Proteomes" id="UP000237819"/>
    </source>
</evidence>
<organism evidence="2 3">
    <name type="scientific">Blastopirellula marina</name>
    <dbReference type="NCBI Taxonomy" id="124"/>
    <lineage>
        <taxon>Bacteria</taxon>
        <taxon>Pseudomonadati</taxon>
        <taxon>Planctomycetota</taxon>
        <taxon>Planctomycetia</taxon>
        <taxon>Pirellulales</taxon>
        <taxon>Pirellulaceae</taxon>
        <taxon>Blastopirellula</taxon>
    </lineage>
</organism>
<dbReference type="GO" id="GO:0019005">
    <property type="term" value="C:SCF ubiquitin ligase complex"/>
    <property type="evidence" value="ECO:0007669"/>
    <property type="project" value="TreeGrafter"/>
</dbReference>
<evidence type="ECO:0000256" key="1">
    <source>
        <dbReference type="SAM" id="SignalP"/>
    </source>
</evidence>
<dbReference type="AlphaFoldDB" id="A0A2S8GKL7"/>
<reference evidence="2 3" key="1">
    <citation type="submission" date="2018-02" db="EMBL/GenBank/DDBJ databases">
        <title>Comparative genomes isolates from brazilian mangrove.</title>
        <authorList>
            <person name="Araujo J.E."/>
            <person name="Taketani R.G."/>
            <person name="Silva M.C.P."/>
            <person name="Loureco M.V."/>
            <person name="Andreote F.D."/>
        </authorList>
    </citation>
    <scope>NUCLEOTIDE SEQUENCE [LARGE SCALE GENOMIC DNA]</scope>
    <source>
        <strain evidence="2 3">Nap-Phe MGV</strain>
    </source>
</reference>
<dbReference type="PANTHER" id="PTHR13318:SF178">
    <property type="entry name" value="OS02G0200900 PROTEIN"/>
    <property type="match status" value="1"/>
</dbReference>
<dbReference type="SUPFAM" id="SSF52047">
    <property type="entry name" value="RNI-like"/>
    <property type="match status" value="1"/>
</dbReference>
<sequence length="412" mass="45080">MKSLPAAIVLLLAVSLLGGAGIAAAADEPEGAPTHRSFHQIDLQSQGNQKLSTDFHGYEGNNLKPLPRGLQTMADVEFEIGDKMIQLASKRAPDFPEKVSGIQVGQKADRLHFFHGTGWGSPGLDDGLPIGSYVVRYADETEETIPIEYGRDVRDWWTLGESDPATRAKVAWSGVNDASKDFRGRKVDIRLFLRTWENPHPNKKIATVDFVSRNETISAPFLVALTAETVVDDADVIEKLKQHGAFIELGDNEKVRLVSLSGPGQKAGFLRGVDDNLRLVCELPSVEVVYANFSDITDDGLQSLQKLPRLRWLSLNLTEVSDQGLAHLANLEGLERLRLHGTKISDVGLGHLSKLKNLEVLDLSNTETTDGGLVALKALTSLKDLDLRGTRVTEEGVGKLRESLGDEVEIRQ</sequence>
<accession>A0A2S8GKL7</accession>
<proteinExistence type="predicted"/>
<dbReference type="InterPro" id="IPR001611">
    <property type="entry name" value="Leu-rich_rpt"/>
</dbReference>